<dbReference type="Proteomes" id="UP000270299">
    <property type="component" value="Unassembled WGS sequence"/>
</dbReference>
<evidence type="ECO:0000313" key="8">
    <source>
        <dbReference type="Proteomes" id="UP000270299"/>
    </source>
</evidence>
<keyword evidence="5 6" id="KW-0472">Membrane</keyword>
<evidence type="ECO:0000256" key="2">
    <source>
        <dbReference type="ARBA" id="ARBA00022475"/>
    </source>
</evidence>
<evidence type="ECO:0000256" key="1">
    <source>
        <dbReference type="ARBA" id="ARBA00004141"/>
    </source>
</evidence>
<feature type="transmembrane region" description="Helical" evidence="6">
    <location>
        <begin position="69"/>
        <end position="84"/>
    </location>
</feature>
<reference evidence="7 8" key="1">
    <citation type="submission" date="2018-10" db="EMBL/GenBank/DDBJ databases">
        <authorList>
            <person name="Li J."/>
        </authorList>
    </citation>
    <scope>NUCLEOTIDE SEQUENCE [LARGE SCALE GENOMIC DNA]</scope>
    <source>
        <strain evidence="7 8">CCTCC AB209002</strain>
    </source>
</reference>
<dbReference type="InterPro" id="IPR051611">
    <property type="entry name" value="ECF_transporter_component"/>
</dbReference>
<keyword evidence="8" id="KW-1185">Reference proteome</keyword>
<keyword evidence="4 6" id="KW-1133">Transmembrane helix</keyword>
<keyword evidence="2" id="KW-1003">Cell membrane</keyword>
<accession>A0A3L6ZV11</accession>
<evidence type="ECO:0000313" key="7">
    <source>
        <dbReference type="EMBL" id="RLP71638.1"/>
    </source>
</evidence>
<protein>
    <submittedName>
        <fullName evidence="7">Energy-coupling factor transporter transmembrane protein EcfT</fullName>
    </submittedName>
</protein>
<proteinExistence type="predicted"/>
<dbReference type="EMBL" id="RCUV01000007">
    <property type="protein sequence ID" value="RLP71638.1"/>
    <property type="molecule type" value="Genomic_DNA"/>
</dbReference>
<name>A0A3L6ZV11_9MICO</name>
<organism evidence="7 8">
    <name type="scientific">Mycetocola manganoxydans</name>
    <dbReference type="NCBI Taxonomy" id="699879"/>
    <lineage>
        <taxon>Bacteria</taxon>
        <taxon>Bacillati</taxon>
        <taxon>Actinomycetota</taxon>
        <taxon>Actinomycetes</taxon>
        <taxon>Micrococcales</taxon>
        <taxon>Microbacteriaceae</taxon>
        <taxon>Mycetocola</taxon>
    </lineage>
</organism>
<evidence type="ECO:0000256" key="6">
    <source>
        <dbReference type="SAM" id="Phobius"/>
    </source>
</evidence>
<dbReference type="OrthoDB" id="6400at2"/>
<comment type="caution">
    <text evidence="7">The sequence shown here is derived from an EMBL/GenBank/DDBJ whole genome shotgun (WGS) entry which is preliminary data.</text>
</comment>
<dbReference type="RefSeq" id="WP_121672658.1">
    <property type="nucleotide sequence ID" value="NZ_BMXM01000001.1"/>
</dbReference>
<dbReference type="Pfam" id="PF02361">
    <property type="entry name" value="CbiQ"/>
    <property type="match status" value="1"/>
</dbReference>
<comment type="subcellular location">
    <subcellularLocation>
        <location evidence="1">Membrane</location>
        <topology evidence="1">Multi-pass membrane protein</topology>
    </subcellularLocation>
</comment>
<feature type="transmembrane region" description="Helical" evidence="6">
    <location>
        <begin position="12"/>
        <end position="32"/>
    </location>
</feature>
<sequence length="260" mass="27297">MTALMPEIRDSAVARVNPIAKLAVAVVISLTLLLSIDVVSASVALVLVGILLFWSGLDARQFWLRTSPLWLAAPFAGLTTVLYGEDSGALLFEWGLVSVTEGSLGLGVSITLRVLAIGLPSIVLFATTDPTDLADGLGQILKLPSRFVLGGLAGMRMIGLFIDDWRALGQARRARGVGDAHVLIRLGTQAFALLVLAIRRGSKLATAMEAKGFGSDIPRTWARPSTFGGPEIVLISIGLVIAAAAVTAAVLAGTWNFILD</sequence>
<dbReference type="PANTHER" id="PTHR34857:SF2">
    <property type="entry name" value="SLL0384 PROTEIN"/>
    <property type="match status" value="1"/>
</dbReference>
<keyword evidence="3 6" id="KW-0812">Transmembrane</keyword>
<dbReference type="InterPro" id="IPR003339">
    <property type="entry name" value="ABC/ECF_trnsptr_transmembrane"/>
</dbReference>
<gene>
    <name evidence="7" type="ORF">D9V29_07210</name>
</gene>
<dbReference type="GO" id="GO:0005886">
    <property type="term" value="C:plasma membrane"/>
    <property type="evidence" value="ECO:0007669"/>
    <property type="project" value="UniProtKB-ARBA"/>
</dbReference>
<feature type="transmembrane region" description="Helical" evidence="6">
    <location>
        <begin position="104"/>
        <end position="126"/>
    </location>
</feature>
<evidence type="ECO:0000256" key="5">
    <source>
        <dbReference type="ARBA" id="ARBA00023136"/>
    </source>
</evidence>
<feature type="transmembrane region" description="Helical" evidence="6">
    <location>
        <begin position="232"/>
        <end position="258"/>
    </location>
</feature>
<dbReference type="PANTHER" id="PTHR34857">
    <property type="entry name" value="SLL0384 PROTEIN"/>
    <property type="match status" value="1"/>
</dbReference>
<dbReference type="CDD" id="cd16914">
    <property type="entry name" value="EcfT"/>
    <property type="match status" value="1"/>
</dbReference>
<evidence type="ECO:0000256" key="3">
    <source>
        <dbReference type="ARBA" id="ARBA00022692"/>
    </source>
</evidence>
<feature type="transmembrane region" description="Helical" evidence="6">
    <location>
        <begin position="38"/>
        <end position="57"/>
    </location>
</feature>
<dbReference type="AlphaFoldDB" id="A0A3L6ZV11"/>
<evidence type="ECO:0000256" key="4">
    <source>
        <dbReference type="ARBA" id="ARBA00022989"/>
    </source>
</evidence>